<feature type="domain" description="Non-reducing end beta-L-arabinofuranosidase-like GH127 middle" evidence="4">
    <location>
        <begin position="420"/>
        <end position="515"/>
    </location>
</feature>
<accession>A0AAW6TVV5</accession>
<proteinExistence type="predicted"/>
<reference evidence="5" key="1">
    <citation type="submission" date="2023-05" db="EMBL/GenBank/DDBJ databases">
        <title>Anaerotaeda fermentans gen. nov., sp. nov., a novel anaerobic planctomycete of the new family within the order Sedimentisphaerales isolated from Taman Peninsula, Russia.</title>
        <authorList>
            <person name="Khomyakova M.A."/>
            <person name="Merkel A.Y."/>
            <person name="Slobodkin A.I."/>
        </authorList>
    </citation>
    <scope>NUCLEOTIDE SEQUENCE</scope>
    <source>
        <strain evidence="5">M17dextr</strain>
    </source>
</reference>
<dbReference type="InterPro" id="IPR012878">
    <property type="entry name" value="Beta-AFase-like_GH127_cat"/>
</dbReference>
<keyword evidence="5" id="KW-0378">Hydrolase</keyword>
<evidence type="ECO:0000259" key="1">
    <source>
        <dbReference type="Pfam" id="PF07944"/>
    </source>
</evidence>
<dbReference type="PANTHER" id="PTHR31151:SF0">
    <property type="entry name" value="PROLINE-TRNA LIGASE (DUF1680)"/>
    <property type="match status" value="1"/>
</dbReference>
<feature type="domain" description="DUF4986" evidence="2">
    <location>
        <begin position="543"/>
        <end position="626"/>
    </location>
</feature>
<evidence type="ECO:0000259" key="4">
    <source>
        <dbReference type="Pfam" id="PF20736"/>
    </source>
</evidence>
<evidence type="ECO:0000313" key="5">
    <source>
        <dbReference type="EMBL" id="MDI6448016.1"/>
    </source>
</evidence>
<feature type="domain" description="Glycoside hydrolase GH146 substrate-binding" evidence="3">
    <location>
        <begin position="650"/>
        <end position="786"/>
    </location>
</feature>
<dbReference type="Pfam" id="PF20736">
    <property type="entry name" value="Glyco_hydro127M"/>
    <property type="match status" value="1"/>
</dbReference>
<feature type="domain" description="Non-reducing end beta-L-arabinofuranosidase-like GH127 catalytic" evidence="1">
    <location>
        <begin position="32"/>
        <end position="409"/>
    </location>
</feature>
<evidence type="ECO:0000259" key="2">
    <source>
        <dbReference type="Pfam" id="PF16375"/>
    </source>
</evidence>
<dbReference type="Pfam" id="PF16375">
    <property type="entry name" value="DUF4986"/>
    <property type="match status" value="1"/>
</dbReference>
<organism evidence="5 6">
    <name type="scientific">Anaerobaca lacustris</name>
    <dbReference type="NCBI Taxonomy" id="3044600"/>
    <lineage>
        <taxon>Bacteria</taxon>
        <taxon>Pseudomonadati</taxon>
        <taxon>Planctomycetota</taxon>
        <taxon>Phycisphaerae</taxon>
        <taxon>Sedimentisphaerales</taxon>
        <taxon>Anaerobacaceae</taxon>
        <taxon>Anaerobaca</taxon>
    </lineage>
</organism>
<dbReference type="InterPro" id="IPR008928">
    <property type="entry name" value="6-hairpin_glycosidase_sf"/>
</dbReference>
<dbReference type="Pfam" id="PF07944">
    <property type="entry name" value="Beta-AFase-like_GH127_cat"/>
    <property type="match status" value="1"/>
</dbReference>
<dbReference type="Proteomes" id="UP001431776">
    <property type="component" value="Unassembled WGS sequence"/>
</dbReference>
<gene>
    <name evidence="5" type="ORF">QJ522_03075</name>
</gene>
<dbReference type="InterPro" id="IPR032275">
    <property type="entry name" value="DUF4986"/>
</dbReference>
<evidence type="ECO:0000313" key="6">
    <source>
        <dbReference type="Proteomes" id="UP001431776"/>
    </source>
</evidence>
<dbReference type="PANTHER" id="PTHR31151">
    <property type="entry name" value="PROLINE-TRNA LIGASE (DUF1680)"/>
    <property type="match status" value="1"/>
</dbReference>
<evidence type="ECO:0000259" key="3">
    <source>
        <dbReference type="Pfam" id="PF20620"/>
    </source>
</evidence>
<dbReference type="InterPro" id="IPR046544">
    <property type="entry name" value="GH146_SB_dom"/>
</dbReference>
<dbReference type="GO" id="GO:0016787">
    <property type="term" value="F:hydrolase activity"/>
    <property type="evidence" value="ECO:0007669"/>
    <property type="project" value="UniProtKB-KW"/>
</dbReference>
<dbReference type="RefSeq" id="WP_349243426.1">
    <property type="nucleotide sequence ID" value="NZ_JASCXX010000003.1"/>
</dbReference>
<dbReference type="AlphaFoldDB" id="A0AAW6TVV5"/>
<keyword evidence="6" id="KW-1185">Reference proteome</keyword>
<dbReference type="EMBL" id="JASCXX010000003">
    <property type="protein sequence ID" value="MDI6448016.1"/>
    <property type="molecule type" value="Genomic_DNA"/>
</dbReference>
<dbReference type="InterPro" id="IPR049046">
    <property type="entry name" value="Beta-AFase-like_GH127_middle"/>
</dbReference>
<protein>
    <submittedName>
        <fullName evidence="5">Glycoside hydrolase family 127 protein</fullName>
    </submittedName>
</protein>
<dbReference type="SUPFAM" id="SSF48208">
    <property type="entry name" value="Six-hairpin glycosidases"/>
    <property type="match status" value="1"/>
</dbReference>
<comment type="caution">
    <text evidence="5">The sequence shown here is derived from an EMBL/GenBank/DDBJ whole genome shotgun (WGS) entry which is preliminary data.</text>
</comment>
<name>A0AAW6TVV5_9BACT</name>
<sequence>MRNAVVSRTIIAVLCLLPTMACAVESFPLNRVRLLEGPFQHAQDLNLAHLLQYDVDRLLAPFLKEARREPKGESFPNWAGLDGHVGGHYLSAMAIYVAATGDAEAKRRMDYMLDELAACQAKHGNGYVGGVQDGTRIWSEIARGRIRASGFGLNGGWVPWYNLHKTFAGLYDAWRYGGSEQARRMLIALCDWCGELVSGLSDEQMQSMLASEHGGMNEVLADVYKITGDTKYLELARRFSHRVLLDPMSRRQDTLDNMHANTQVPKAVGFQRIAEHGGDKSFADAAEFFWQTVVENRTLAFGGNSRREHFPGAQAAMEMVEEREGPETCNTYNMLKLTEGLHRMNPQARYADYYERALYNHILSTQHPEHGGYVYFTPARPRHYRVYSAPNAAMWCCVGSGMENHGKYGAFIYSHQDDSLYVNLFIASELDWREKGVRVRQETSFPNESGTALTVLTDAPVRFALKIRHPEWVPAGRLTLTLGSRTWTAQSEPSSYVEIDRDWRNGDRLEIALPMHTTTEPMPGLPDYIALLHGPILLAARTGTEDLQGLIAGEGRMDHVAHGTLLGLDEAPMLVSEVDAVSDKIKPVEGPSLQFRASDLIRPETCRDLVLEPFYRIHDARYMMYWRRTTPEAFAAVQAATRAREAEAMRLDQRTLDRVIPGEQQPEVEHNFQSEGAEAGVFRGASWRHARAPGWFRYELRVADDTPLELGVRYWGNERGGRTLDILIDGKKLATEDTSGKWDRDEFVDVSYPIPSEWISGRQFITVTFKPHPGSHAGGIFDLRILVAQ</sequence>
<dbReference type="GO" id="GO:0005975">
    <property type="term" value="P:carbohydrate metabolic process"/>
    <property type="evidence" value="ECO:0007669"/>
    <property type="project" value="InterPro"/>
</dbReference>
<dbReference type="Pfam" id="PF20620">
    <property type="entry name" value="DUF6805"/>
    <property type="match status" value="1"/>
</dbReference>